<evidence type="ECO:0000256" key="8">
    <source>
        <dbReference type="RuleBase" id="RU363032"/>
    </source>
</evidence>
<keyword evidence="7 8" id="KW-0472">Membrane</keyword>
<dbReference type="InterPro" id="IPR035906">
    <property type="entry name" value="MetI-like_sf"/>
</dbReference>
<feature type="domain" description="ABC transmembrane type-1" evidence="9">
    <location>
        <begin position="66"/>
        <end position="264"/>
    </location>
</feature>
<dbReference type="CDD" id="cd06261">
    <property type="entry name" value="TM_PBP2"/>
    <property type="match status" value="1"/>
</dbReference>
<keyword evidence="2 8" id="KW-0813">Transport</keyword>
<protein>
    <submittedName>
        <fullName evidence="10">ABC transporter permease</fullName>
    </submittedName>
</protein>
<dbReference type="Proteomes" id="UP000294739">
    <property type="component" value="Unassembled WGS sequence"/>
</dbReference>
<gene>
    <name evidence="10" type="ORF">E1269_00725</name>
</gene>
<organism evidence="10 11">
    <name type="scientific">Jiangella asiatica</name>
    <dbReference type="NCBI Taxonomy" id="2530372"/>
    <lineage>
        <taxon>Bacteria</taxon>
        <taxon>Bacillati</taxon>
        <taxon>Actinomycetota</taxon>
        <taxon>Actinomycetes</taxon>
        <taxon>Jiangellales</taxon>
        <taxon>Jiangellaceae</taxon>
        <taxon>Jiangella</taxon>
    </lineage>
</organism>
<feature type="transmembrane region" description="Helical" evidence="8">
    <location>
        <begin position="66"/>
        <end position="92"/>
    </location>
</feature>
<evidence type="ECO:0000313" key="10">
    <source>
        <dbReference type="EMBL" id="TDE15854.1"/>
    </source>
</evidence>
<dbReference type="Pfam" id="PF00528">
    <property type="entry name" value="BPD_transp_1"/>
    <property type="match status" value="1"/>
</dbReference>
<dbReference type="OrthoDB" id="9810794at2"/>
<feature type="transmembrane region" description="Helical" evidence="8">
    <location>
        <begin position="112"/>
        <end position="128"/>
    </location>
</feature>
<keyword evidence="5 8" id="KW-0812">Transmembrane</keyword>
<dbReference type="GO" id="GO:0005886">
    <property type="term" value="C:plasma membrane"/>
    <property type="evidence" value="ECO:0007669"/>
    <property type="project" value="UniProtKB-SubCell"/>
</dbReference>
<dbReference type="EMBL" id="SMKZ01000001">
    <property type="protein sequence ID" value="TDE15854.1"/>
    <property type="molecule type" value="Genomic_DNA"/>
</dbReference>
<reference evidence="10 11" key="1">
    <citation type="submission" date="2019-03" db="EMBL/GenBank/DDBJ databases">
        <title>Draft genome sequences of novel Actinobacteria.</title>
        <authorList>
            <person name="Sahin N."/>
            <person name="Ay H."/>
            <person name="Saygin H."/>
        </authorList>
    </citation>
    <scope>NUCLEOTIDE SEQUENCE [LARGE SCALE GENOMIC DNA]</scope>
    <source>
        <strain evidence="10 11">5K138</strain>
    </source>
</reference>
<keyword evidence="3" id="KW-1003">Cell membrane</keyword>
<comment type="caution">
    <text evidence="10">The sequence shown here is derived from an EMBL/GenBank/DDBJ whole genome shotgun (WGS) entry which is preliminary data.</text>
</comment>
<dbReference type="SUPFAM" id="SSF161098">
    <property type="entry name" value="MetI-like"/>
    <property type="match status" value="1"/>
</dbReference>
<feature type="transmembrane region" description="Helical" evidence="8">
    <location>
        <begin position="241"/>
        <end position="264"/>
    </location>
</feature>
<evidence type="ECO:0000256" key="7">
    <source>
        <dbReference type="ARBA" id="ARBA00023136"/>
    </source>
</evidence>
<feature type="transmembrane region" description="Helical" evidence="8">
    <location>
        <begin position="140"/>
        <end position="161"/>
    </location>
</feature>
<evidence type="ECO:0000256" key="6">
    <source>
        <dbReference type="ARBA" id="ARBA00022989"/>
    </source>
</evidence>
<evidence type="ECO:0000256" key="5">
    <source>
        <dbReference type="ARBA" id="ARBA00022692"/>
    </source>
</evidence>
<keyword evidence="6 8" id="KW-1133">Transmembrane helix</keyword>
<dbReference type="Gene3D" id="1.10.3720.10">
    <property type="entry name" value="MetI-like"/>
    <property type="match status" value="1"/>
</dbReference>
<comment type="similarity">
    <text evidence="8">Belongs to the binding-protein-dependent transport system permease family.</text>
</comment>
<accession>A0A4R5DTU0</accession>
<dbReference type="PROSITE" id="PS50928">
    <property type="entry name" value="ABC_TM1"/>
    <property type="match status" value="1"/>
</dbReference>
<dbReference type="RefSeq" id="WP_131889967.1">
    <property type="nucleotide sequence ID" value="NZ_SMKZ01000001.1"/>
</dbReference>
<sequence length="272" mass="28909">MRRLIVTDAILGGLSRALAVLVALFLLAPLVVVFATSFNARAVAFPPSDWSLAAYTTIPDQAFRTFSTSLLLGLASAVVSVVLCVPAAMALVRGRLPGRSAIETVFRSPLQLPPIVLGIAFLQYFLYWQNLTEIKALGTFWGLLVAHVLIVSPYVLVAVIARLSTLDPRLEEAAAGLGAGTLMTQVRVVLPLLRPSILAGMFMAFVMSFEDVAVTLFLVGADTTTFPVYLFGSAQVSNTPSLYAASSLGAVVAMALALVVQRVVGLRTVLSR</sequence>
<dbReference type="AlphaFoldDB" id="A0A4R5DTU0"/>
<name>A0A4R5DTU0_9ACTN</name>
<dbReference type="PANTHER" id="PTHR43357">
    <property type="entry name" value="INNER MEMBRANE ABC TRANSPORTER PERMEASE PROTEIN YDCV"/>
    <property type="match status" value="1"/>
</dbReference>
<evidence type="ECO:0000259" key="9">
    <source>
        <dbReference type="PROSITE" id="PS50928"/>
    </source>
</evidence>
<evidence type="ECO:0000256" key="2">
    <source>
        <dbReference type="ARBA" id="ARBA00022448"/>
    </source>
</evidence>
<dbReference type="GO" id="GO:0055085">
    <property type="term" value="P:transmembrane transport"/>
    <property type="evidence" value="ECO:0007669"/>
    <property type="project" value="InterPro"/>
</dbReference>
<dbReference type="PANTHER" id="PTHR43357:SF4">
    <property type="entry name" value="INNER MEMBRANE ABC TRANSPORTER PERMEASE PROTEIN YDCV"/>
    <property type="match status" value="1"/>
</dbReference>
<comment type="subcellular location">
    <subcellularLocation>
        <location evidence="1">Cell inner membrane</location>
        <topology evidence="1">Multi-pass membrane protein</topology>
    </subcellularLocation>
    <subcellularLocation>
        <location evidence="8">Cell membrane</location>
        <topology evidence="8">Multi-pass membrane protein</topology>
    </subcellularLocation>
</comment>
<keyword evidence="4" id="KW-0997">Cell inner membrane</keyword>
<keyword evidence="11" id="KW-1185">Reference proteome</keyword>
<proteinExistence type="inferred from homology"/>
<dbReference type="InterPro" id="IPR000515">
    <property type="entry name" value="MetI-like"/>
</dbReference>
<evidence type="ECO:0000256" key="3">
    <source>
        <dbReference type="ARBA" id="ARBA00022475"/>
    </source>
</evidence>
<dbReference type="InParanoid" id="A0A4R5DTU0"/>
<evidence type="ECO:0000256" key="4">
    <source>
        <dbReference type="ARBA" id="ARBA00022519"/>
    </source>
</evidence>
<evidence type="ECO:0000256" key="1">
    <source>
        <dbReference type="ARBA" id="ARBA00004429"/>
    </source>
</evidence>
<evidence type="ECO:0000313" key="11">
    <source>
        <dbReference type="Proteomes" id="UP000294739"/>
    </source>
</evidence>